<sequence>MGLNEEFIKSDQSERYTVYPLQYPDLYDFYEKHVAVFWTKADINISDDLSDWAKLNDNERYFLKNVFAFFASSDGIVNENLLMNFANEIEITEARQFYAIQIFMESVHNEVYSQIIDSYCDSEEKDHLFKAIETVPAVKQKADWALKWINESSTVVNQIPKDTIKVITDLYNSSTVSDQQKAALEWVVQDRAPFAQRLLAFICVEGVFFSGSFCAIGWMKNRGKLNALGTANQFISRDENLHCEFAIALYNKLPERLPEATVHSIMREAVDIETVFITESLPVSLLGMNSGLMVEYIKYIADAWLSKLNYSSMYNVKKCPFGFMELLELPTKENFFEGKVSNYNKAGVGVDEDHKLEFDADF</sequence>
<dbReference type="InterPro" id="IPR009078">
    <property type="entry name" value="Ferritin-like_SF"/>
</dbReference>
<organism evidence="8">
    <name type="scientific">Mimivirus AB-566-O17</name>
    <dbReference type="NCBI Taxonomy" id="1988039"/>
    <lineage>
        <taxon>Viruses</taxon>
        <taxon>Varidnaviria</taxon>
        <taxon>Bamfordvirae</taxon>
        <taxon>Nucleocytoviricota</taxon>
        <taxon>Megaviricetes</taxon>
        <taxon>Imitervirales</taxon>
        <taxon>Mimiviridae</taxon>
        <taxon>Megamimivirinae</taxon>
        <taxon>Mimivirus</taxon>
    </lineage>
</organism>
<dbReference type="Pfam" id="PF00268">
    <property type="entry name" value="Ribonuc_red_sm"/>
    <property type="match status" value="1"/>
</dbReference>
<proteinExistence type="inferred from homology"/>
<evidence type="ECO:0000256" key="2">
    <source>
        <dbReference type="ARBA" id="ARBA00009303"/>
    </source>
</evidence>
<protein>
    <recommendedName>
        <fullName evidence="3">ribonucleoside-diphosphate reductase</fullName>
        <ecNumber evidence="3">1.17.4.1</ecNumber>
    </recommendedName>
</protein>
<evidence type="ECO:0000256" key="4">
    <source>
        <dbReference type="ARBA" id="ARBA00023002"/>
    </source>
</evidence>
<evidence type="ECO:0000256" key="1">
    <source>
        <dbReference type="ARBA" id="ARBA00001962"/>
    </source>
</evidence>
<evidence type="ECO:0000256" key="7">
    <source>
        <dbReference type="ARBA" id="ARBA00025523"/>
    </source>
</evidence>
<name>A0A1X9VNX2_9VIRU</name>
<comment type="cofactor">
    <cofactor evidence="1">
        <name>Fe cation</name>
        <dbReference type="ChEBI" id="CHEBI:24875"/>
    </cofactor>
</comment>
<evidence type="ECO:0000256" key="3">
    <source>
        <dbReference type="ARBA" id="ARBA00012274"/>
    </source>
</evidence>
<reference evidence="8" key="1">
    <citation type="journal article" date="2017" name="ISME J.">
        <title>Genomic exploration of individual giant ocean viruses.</title>
        <authorList>
            <person name="Wilson W.H."/>
            <person name="Gilg I.C."/>
            <person name="Moniruzzaman M."/>
            <person name="Field E.K."/>
            <person name="Koren S."/>
            <person name="LeCleir G.R."/>
            <person name="Martinez Martinez J."/>
            <person name="Poulton N.J."/>
            <person name="Swan B.K."/>
            <person name="Stepanauskas R."/>
            <person name="Wilhelm S.W."/>
        </authorList>
    </citation>
    <scope>NUCLEOTIDE SEQUENCE</scope>
</reference>
<dbReference type="GO" id="GO:0009263">
    <property type="term" value="P:deoxyribonucleotide biosynthetic process"/>
    <property type="evidence" value="ECO:0007669"/>
    <property type="project" value="UniProtKB-KW"/>
</dbReference>
<accession>A0A1X9VNX2</accession>
<dbReference type="InterPro" id="IPR012348">
    <property type="entry name" value="RNR-like"/>
</dbReference>
<dbReference type="InterPro" id="IPR033909">
    <property type="entry name" value="RNR_small"/>
</dbReference>
<dbReference type="PANTHER" id="PTHR23409:SF18">
    <property type="entry name" value="RIBONUCLEOSIDE-DIPHOSPHATE REDUCTASE SUBUNIT M2"/>
    <property type="match status" value="1"/>
</dbReference>
<dbReference type="CDD" id="cd01049">
    <property type="entry name" value="RNRR2"/>
    <property type="match status" value="1"/>
</dbReference>
<evidence type="ECO:0000256" key="6">
    <source>
        <dbReference type="ARBA" id="ARBA00023116"/>
    </source>
</evidence>
<dbReference type="EMBL" id="KY565527">
    <property type="protein sequence ID" value="ARR75021.1"/>
    <property type="molecule type" value="Genomic_DNA"/>
</dbReference>
<dbReference type="PANTHER" id="PTHR23409">
    <property type="entry name" value="RIBONUCLEOSIDE-DIPHOSPHATE REDUCTASE SMALL CHAIN"/>
    <property type="match status" value="1"/>
</dbReference>
<comment type="function">
    <text evidence="7">Ribonucleoside-diphosphate reductase holoenzyme provides the precursors necessary for viral DNA synthesis. Allows virus growth in non-dividing cells. Catalyzes the biosynthesis of deoxyribonucleotides from the corresponding ribonucleotides.</text>
</comment>
<dbReference type="GO" id="GO:0004748">
    <property type="term" value="F:ribonucleoside-diphosphate reductase activity, thioredoxin disulfide as acceptor"/>
    <property type="evidence" value="ECO:0007669"/>
    <property type="project" value="UniProtKB-EC"/>
</dbReference>
<evidence type="ECO:0000256" key="5">
    <source>
        <dbReference type="ARBA" id="ARBA00023004"/>
    </source>
</evidence>
<evidence type="ECO:0000313" key="8">
    <source>
        <dbReference type="EMBL" id="ARR75021.1"/>
    </source>
</evidence>
<gene>
    <name evidence="8" type="ORF">SAGO17_00103</name>
</gene>
<dbReference type="SUPFAM" id="SSF47240">
    <property type="entry name" value="Ferritin-like"/>
    <property type="match status" value="1"/>
</dbReference>
<comment type="similarity">
    <text evidence="2">Belongs to the ribonucleoside diphosphate reductase small chain family.</text>
</comment>
<keyword evidence="6" id="KW-0215">Deoxyribonucleotide synthesis</keyword>
<dbReference type="EC" id="1.17.4.1" evidence="3"/>
<dbReference type="UniPathway" id="UPA00326"/>
<keyword evidence="4" id="KW-0560">Oxidoreductase</keyword>
<dbReference type="Gene3D" id="1.10.620.20">
    <property type="entry name" value="Ribonucleotide Reductase, subunit A"/>
    <property type="match status" value="1"/>
</dbReference>
<keyword evidence="5" id="KW-0408">Iron</keyword>
<dbReference type="InterPro" id="IPR000358">
    <property type="entry name" value="RNR_small_fam"/>
</dbReference>